<dbReference type="InterPro" id="IPR010987">
    <property type="entry name" value="Glutathione-S-Trfase_C-like"/>
</dbReference>
<dbReference type="Proteomes" id="UP001205601">
    <property type="component" value="Unassembled WGS sequence"/>
</dbReference>
<dbReference type="RefSeq" id="WP_261493956.1">
    <property type="nucleotide sequence ID" value="NZ_JAOCQF010000001.1"/>
</dbReference>
<proteinExistence type="inferred from homology"/>
<dbReference type="SFLD" id="SFLDG00358">
    <property type="entry name" value="Main_(cytGST)"/>
    <property type="match status" value="1"/>
</dbReference>
<evidence type="ECO:0000259" key="3">
    <source>
        <dbReference type="PROSITE" id="PS50405"/>
    </source>
</evidence>
<dbReference type="Pfam" id="PF02798">
    <property type="entry name" value="GST_N"/>
    <property type="match status" value="1"/>
</dbReference>
<dbReference type="InterPro" id="IPR040079">
    <property type="entry name" value="Glutathione_S-Trfase"/>
</dbReference>
<gene>
    <name evidence="4" type="ORF">N5I32_03260</name>
</gene>
<dbReference type="InterPro" id="IPR004045">
    <property type="entry name" value="Glutathione_S-Trfase_N"/>
</dbReference>
<dbReference type="PROSITE" id="PS50404">
    <property type="entry name" value="GST_NTER"/>
    <property type="match status" value="1"/>
</dbReference>
<dbReference type="Gene3D" id="3.40.30.10">
    <property type="entry name" value="Glutaredoxin"/>
    <property type="match status" value="1"/>
</dbReference>
<protein>
    <submittedName>
        <fullName evidence="4">Glutathione S-transferase family protein</fullName>
    </submittedName>
</protein>
<comment type="similarity">
    <text evidence="1">Belongs to the GST superfamily.</text>
</comment>
<sequence length="224" mass="25083">MTAQSPTRLHHVPFSRSFRVLWLLVEMGEEPEIVEYSITDGSLRHPDYLGKSPAGRVPALDVDGITLFESGAITEYLCETRPGPGFGRAVGHPERAAFLEWLHFAETQAHLIANLNLQWVFLRDPAMRSKTLLKLDTRRLELTLGAVEARLTGRDHLLSGGFSGADTMLGYNLLAAPHFVRLDAFPAIRAYLDRVTARPGYRRARALDGRQAFYAQDFYEVSDA</sequence>
<organism evidence="4 5">
    <name type="scientific">Albidovulum sediminis</name>
    <dbReference type="NCBI Taxonomy" id="3066345"/>
    <lineage>
        <taxon>Bacteria</taxon>
        <taxon>Pseudomonadati</taxon>
        <taxon>Pseudomonadota</taxon>
        <taxon>Alphaproteobacteria</taxon>
        <taxon>Rhodobacterales</taxon>
        <taxon>Paracoccaceae</taxon>
        <taxon>Albidovulum</taxon>
    </lineage>
</organism>
<dbReference type="InterPro" id="IPR004046">
    <property type="entry name" value="GST_C"/>
</dbReference>
<dbReference type="InterPro" id="IPR036282">
    <property type="entry name" value="Glutathione-S-Trfase_C_sf"/>
</dbReference>
<dbReference type="PANTHER" id="PTHR44051">
    <property type="entry name" value="GLUTATHIONE S-TRANSFERASE-RELATED"/>
    <property type="match status" value="1"/>
</dbReference>
<dbReference type="Gene3D" id="1.20.1050.10">
    <property type="match status" value="1"/>
</dbReference>
<dbReference type="SUPFAM" id="SSF47616">
    <property type="entry name" value="GST C-terminal domain-like"/>
    <property type="match status" value="1"/>
</dbReference>
<comment type="caution">
    <text evidence="4">The sequence shown here is derived from an EMBL/GenBank/DDBJ whole genome shotgun (WGS) entry which is preliminary data.</text>
</comment>
<accession>A0ABT2NHZ3</accession>
<feature type="domain" description="GST C-terminal" evidence="3">
    <location>
        <begin position="91"/>
        <end position="218"/>
    </location>
</feature>
<dbReference type="EMBL" id="JAOCQF010000001">
    <property type="protein sequence ID" value="MCT8328527.1"/>
    <property type="molecule type" value="Genomic_DNA"/>
</dbReference>
<feature type="domain" description="GST N-terminal" evidence="2">
    <location>
        <begin position="4"/>
        <end position="85"/>
    </location>
</feature>
<evidence type="ECO:0000259" key="2">
    <source>
        <dbReference type="PROSITE" id="PS50404"/>
    </source>
</evidence>
<dbReference type="CDD" id="cd03046">
    <property type="entry name" value="GST_N_GTT1_like"/>
    <property type="match status" value="1"/>
</dbReference>
<dbReference type="PROSITE" id="PS50405">
    <property type="entry name" value="GST_CTER"/>
    <property type="match status" value="1"/>
</dbReference>
<dbReference type="SFLD" id="SFLDG01150">
    <property type="entry name" value="Main.1:_Beta-like"/>
    <property type="match status" value="1"/>
</dbReference>
<reference evidence="5" key="1">
    <citation type="submission" date="2023-07" db="EMBL/GenBank/DDBJ databases">
        <title>Defluviimonas sediminis sp. nov., isolated from mangrove sediment.</title>
        <authorList>
            <person name="Liu L."/>
            <person name="Li J."/>
            <person name="Huang Y."/>
            <person name="Pan J."/>
            <person name="Li M."/>
        </authorList>
    </citation>
    <scope>NUCLEOTIDE SEQUENCE [LARGE SCALE GENOMIC DNA]</scope>
    <source>
        <strain evidence="5">FT324</strain>
    </source>
</reference>
<dbReference type="PANTHER" id="PTHR44051:SF8">
    <property type="entry name" value="GLUTATHIONE S-TRANSFERASE GSTA"/>
    <property type="match status" value="1"/>
</dbReference>
<dbReference type="SFLD" id="SFLDS00019">
    <property type="entry name" value="Glutathione_Transferase_(cytos"/>
    <property type="match status" value="1"/>
</dbReference>
<dbReference type="InterPro" id="IPR036249">
    <property type="entry name" value="Thioredoxin-like_sf"/>
</dbReference>
<dbReference type="Pfam" id="PF00043">
    <property type="entry name" value="GST_C"/>
    <property type="match status" value="1"/>
</dbReference>
<evidence type="ECO:0000256" key="1">
    <source>
        <dbReference type="RuleBase" id="RU003494"/>
    </source>
</evidence>
<evidence type="ECO:0000313" key="4">
    <source>
        <dbReference type="EMBL" id="MCT8328527.1"/>
    </source>
</evidence>
<name>A0ABT2NHZ3_9RHOB</name>
<evidence type="ECO:0000313" key="5">
    <source>
        <dbReference type="Proteomes" id="UP001205601"/>
    </source>
</evidence>
<dbReference type="SUPFAM" id="SSF52833">
    <property type="entry name" value="Thioredoxin-like"/>
    <property type="match status" value="1"/>
</dbReference>
<keyword evidence="5" id="KW-1185">Reference proteome</keyword>